<proteinExistence type="predicted"/>
<dbReference type="RefSeq" id="WP_313985954.1">
    <property type="nucleotide sequence ID" value="NZ_JASJOS010000015.1"/>
</dbReference>
<dbReference type="AlphaFoldDB" id="A0AAE3QWI4"/>
<comment type="caution">
    <text evidence="1">The sequence shown here is derived from an EMBL/GenBank/DDBJ whole genome shotgun (WGS) entry which is preliminary data.</text>
</comment>
<reference evidence="1" key="1">
    <citation type="submission" date="2023-05" db="EMBL/GenBank/DDBJ databases">
        <authorList>
            <person name="Zhang X."/>
        </authorList>
    </citation>
    <scope>NUCLEOTIDE SEQUENCE</scope>
    <source>
        <strain evidence="1">YF14B1</strain>
    </source>
</reference>
<name>A0AAE3QWI4_9BACT</name>
<organism evidence="1 2">
    <name type="scientific">Xanthocytophaga flava</name>
    <dbReference type="NCBI Taxonomy" id="3048013"/>
    <lineage>
        <taxon>Bacteria</taxon>
        <taxon>Pseudomonadati</taxon>
        <taxon>Bacteroidota</taxon>
        <taxon>Cytophagia</taxon>
        <taxon>Cytophagales</taxon>
        <taxon>Rhodocytophagaceae</taxon>
        <taxon>Xanthocytophaga</taxon>
    </lineage>
</organism>
<sequence>MARHTTASALRKYRSDYYRLMAHEARLNEQLHHMLKRINAINADEERTLANHTHLTALLSQATQQKTELEAQPVSKERNKQLKKAESVWKDITIQYKRSDLRLAVLDRKKDKDNAANYVLKENYRDQVRLRADVAYAMWKELEKIYQRECQQESRLVTEIASLEVNPTLQISERETTDIPSVTEVRQEIVTENQAMIVFALSNQCLYILTPVKSFFLIQSVYPDKRVLPVHQMRGLREYQI</sequence>
<evidence type="ECO:0000313" key="1">
    <source>
        <dbReference type="EMBL" id="MDJ1484525.1"/>
    </source>
</evidence>
<dbReference type="EMBL" id="JASJOS010000015">
    <property type="protein sequence ID" value="MDJ1484525.1"/>
    <property type="molecule type" value="Genomic_DNA"/>
</dbReference>
<dbReference type="Proteomes" id="UP001241110">
    <property type="component" value="Unassembled WGS sequence"/>
</dbReference>
<evidence type="ECO:0000313" key="2">
    <source>
        <dbReference type="Proteomes" id="UP001241110"/>
    </source>
</evidence>
<accession>A0AAE3QWI4</accession>
<protein>
    <submittedName>
        <fullName evidence="1">Uncharacterized protein</fullName>
    </submittedName>
</protein>
<gene>
    <name evidence="1" type="ORF">QNI16_28765</name>
</gene>